<dbReference type="SUPFAM" id="SSF55797">
    <property type="entry name" value="PR-1-like"/>
    <property type="match status" value="1"/>
</dbReference>
<dbReference type="InterPro" id="IPR035940">
    <property type="entry name" value="CAP_sf"/>
</dbReference>
<gene>
    <name evidence="4" type="ORF">OBRU01_10036</name>
</gene>
<proteinExistence type="predicted"/>
<dbReference type="Gene3D" id="3.40.33.10">
    <property type="entry name" value="CAP"/>
    <property type="match status" value="1"/>
</dbReference>
<dbReference type="Proteomes" id="UP000037510">
    <property type="component" value="Unassembled WGS sequence"/>
</dbReference>
<comment type="caution">
    <text evidence="4">The sequence shown here is derived from an EMBL/GenBank/DDBJ whole genome shotgun (WGS) entry which is preliminary data.</text>
</comment>
<dbReference type="Gene3D" id="1.10.10.740">
    <property type="entry name" value="Crisp domain"/>
    <property type="match status" value="1"/>
</dbReference>
<evidence type="ECO:0000313" key="5">
    <source>
        <dbReference type="Proteomes" id="UP000037510"/>
    </source>
</evidence>
<sequence>MNFAVEMKSSTSWGDKQLFPPQQIPEGALDPQREIVRRKIVLYHNFFRTKNWFVEYKNFTYADPDVDLPVTGHYTQMVWATSHKVGCGLAHCPGGPWGHFYNYVCHYCPGGNFDTITQFPYKKGKPCDDCPNHCVSGTLCNNPCYKRDVYSNCAELVHTVNGFCNQGMCNATCDCGNEKIHKNYPWGQ</sequence>
<dbReference type="InterPro" id="IPR042076">
    <property type="entry name" value="Crisp-like_dom"/>
</dbReference>
<reference evidence="4 5" key="1">
    <citation type="journal article" date="2015" name="Genome Biol. Evol.">
        <title>The genome of winter moth (Operophtera brumata) provides a genomic perspective on sexual dimorphism and phenology.</title>
        <authorList>
            <person name="Derks M.F."/>
            <person name="Smit S."/>
            <person name="Salis L."/>
            <person name="Schijlen E."/>
            <person name="Bossers A."/>
            <person name="Mateman C."/>
            <person name="Pijl A.S."/>
            <person name="de Ridder D."/>
            <person name="Groenen M.A."/>
            <person name="Visser M.E."/>
            <person name="Megens H.J."/>
        </authorList>
    </citation>
    <scope>NUCLEOTIDE SEQUENCE [LARGE SCALE GENOMIC DNA]</scope>
    <source>
        <strain evidence="4">WM2013NL</strain>
        <tissue evidence="4">Head and thorax</tissue>
    </source>
</reference>
<evidence type="ECO:0000313" key="4">
    <source>
        <dbReference type="EMBL" id="KOB73855.1"/>
    </source>
</evidence>
<dbReference type="SMART" id="SM00198">
    <property type="entry name" value="SCP"/>
    <property type="match status" value="1"/>
</dbReference>
<dbReference type="InterPro" id="IPR001283">
    <property type="entry name" value="CRISP-related"/>
</dbReference>
<dbReference type="Pfam" id="PF00188">
    <property type="entry name" value="CAP"/>
    <property type="match status" value="1"/>
</dbReference>
<accession>A0A0L7LEN1</accession>
<dbReference type="STRING" id="104452.A0A0L7LEN1"/>
<dbReference type="GO" id="GO:0005576">
    <property type="term" value="C:extracellular region"/>
    <property type="evidence" value="ECO:0007669"/>
    <property type="project" value="UniProtKB-SubCell"/>
</dbReference>
<name>A0A0L7LEN1_OPEBR</name>
<keyword evidence="5" id="KW-1185">Reference proteome</keyword>
<dbReference type="PANTHER" id="PTHR10334">
    <property type="entry name" value="CYSTEINE-RICH SECRETORY PROTEIN-RELATED"/>
    <property type="match status" value="1"/>
</dbReference>
<comment type="subcellular location">
    <subcellularLocation>
        <location evidence="1">Secreted</location>
    </subcellularLocation>
</comment>
<organism evidence="4 5">
    <name type="scientific">Operophtera brumata</name>
    <name type="common">Winter moth</name>
    <name type="synonym">Phalaena brumata</name>
    <dbReference type="NCBI Taxonomy" id="104452"/>
    <lineage>
        <taxon>Eukaryota</taxon>
        <taxon>Metazoa</taxon>
        <taxon>Ecdysozoa</taxon>
        <taxon>Arthropoda</taxon>
        <taxon>Hexapoda</taxon>
        <taxon>Insecta</taxon>
        <taxon>Pterygota</taxon>
        <taxon>Neoptera</taxon>
        <taxon>Endopterygota</taxon>
        <taxon>Lepidoptera</taxon>
        <taxon>Glossata</taxon>
        <taxon>Ditrysia</taxon>
        <taxon>Geometroidea</taxon>
        <taxon>Geometridae</taxon>
        <taxon>Larentiinae</taxon>
        <taxon>Operophtera</taxon>
    </lineage>
</organism>
<feature type="domain" description="SCP" evidence="3">
    <location>
        <begin position="23"/>
        <end position="115"/>
    </location>
</feature>
<protein>
    <submittedName>
        <fullName evidence="4">Catrin</fullName>
    </submittedName>
</protein>
<dbReference type="InterPro" id="IPR014044">
    <property type="entry name" value="CAP_dom"/>
</dbReference>
<dbReference type="PRINTS" id="PR00837">
    <property type="entry name" value="V5TPXLIKE"/>
</dbReference>
<evidence type="ECO:0000256" key="2">
    <source>
        <dbReference type="ARBA" id="ARBA00022525"/>
    </source>
</evidence>
<evidence type="ECO:0000259" key="3">
    <source>
        <dbReference type="SMART" id="SM00198"/>
    </source>
</evidence>
<evidence type="ECO:0000256" key="1">
    <source>
        <dbReference type="ARBA" id="ARBA00004613"/>
    </source>
</evidence>
<dbReference type="Pfam" id="PF08562">
    <property type="entry name" value="Crisp"/>
    <property type="match status" value="1"/>
</dbReference>
<dbReference type="PROSITE" id="PS01009">
    <property type="entry name" value="CRISP_1"/>
    <property type="match status" value="1"/>
</dbReference>
<dbReference type="EMBL" id="JTDY01001441">
    <property type="protein sequence ID" value="KOB73855.1"/>
    <property type="molecule type" value="Genomic_DNA"/>
</dbReference>
<dbReference type="AlphaFoldDB" id="A0A0L7LEN1"/>
<keyword evidence="2" id="KW-0964">Secreted</keyword>
<dbReference type="InterPro" id="IPR013871">
    <property type="entry name" value="Cysteine_rich_secretory"/>
</dbReference>
<dbReference type="InterPro" id="IPR018244">
    <property type="entry name" value="Allrgn_V5/Tpx1_CS"/>
</dbReference>
<dbReference type="SUPFAM" id="SSF57546">
    <property type="entry name" value="Crisp domain-like"/>
    <property type="match status" value="1"/>
</dbReference>